<evidence type="ECO:0000313" key="4">
    <source>
        <dbReference type="Proteomes" id="UP001432322"/>
    </source>
</evidence>
<dbReference type="GO" id="GO:0005886">
    <property type="term" value="C:plasma membrane"/>
    <property type="evidence" value="ECO:0007669"/>
    <property type="project" value="TreeGrafter"/>
</dbReference>
<dbReference type="PANTHER" id="PTHR23248:SF9">
    <property type="entry name" value="PHOSPHOLIPID SCRAMBLASE"/>
    <property type="match status" value="1"/>
</dbReference>
<reference evidence="3" key="1">
    <citation type="submission" date="2023-10" db="EMBL/GenBank/DDBJ databases">
        <title>Genome assembly of Pristionchus species.</title>
        <authorList>
            <person name="Yoshida K."/>
            <person name="Sommer R.J."/>
        </authorList>
    </citation>
    <scope>NUCLEOTIDE SEQUENCE</scope>
    <source>
        <strain evidence="3">RS5133</strain>
    </source>
</reference>
<proteinExistence type="inferred from homology"/>
<sequence>YAVHQPQSGAVPIIIQPGAPLLSIHWIAVPPSIPGCPPGLEFLHSLDKVIIKQKQELLELISSIEVPNKYSIETVTGEKIYSAAEDCNLVQAQIMRNQRGYRINVVDGFNRIAFTIIHPLQFCRCSCLAGFDSCKRTSSVEGSGKIFGEMYTRDSCCSTSLTVTVQNKRSLFTIDGPCQCTRCCEDSDFPVRDS</sequence>
<feature type="non-terminal residue" evidence="3">
    <location>
        <position position="1"/>
    </location>
</feature>
<organism evidence="3 4">
    <name type="scientific">Pristionchus fissidentatus</name>
    <dbReference type="NCBI Taxonomy" id="1538716"/>
    <lineage>
        <taxon>Eukaryota</taxon>
        <taxon>Metazoa</taxon>
        <taxon>Ecdysozoa</taxon>
        <taxon>Nematoda</taxon>
        <taxon>Chromadorea</taxon>
        <taxon>Rhabditida</taxon>
        <taxon>Rhabditina</taxon>
        <taxon>Diplogasteromorpha</taxon>
        <taxon>Diplogasteroidea</taxon>
        <taxon>Neodiplogasteridae</taxon>
        <taxon>Pristionchus</taxon>
    </lineage>
</organism>
<comment type="function">
    <text evidence="2">May mediate accelerated ATP-independent bidirectional transbilayer migration of phospholipids upon binding calcium ions that results in a loss of phospholipid asymmetry in the plasma membrane.</text>
</comment>
<gene>
    <name evidence="3" type="ORF">PFISCL1PPCAC_18756</name>
</gene>
<protein>
    <recommendedName>
        <fullName evidence="2">Phospholipid scramblase</fullName>
    </recommendedName>
</protein>
<evidence type="ECO:0000313" key="3">
    <source>
        <dbReference type="EMBL" id="GMT27459.1"/>
    </source>
</evidence>
<evidence type="ECO:0000256" key="1">
    <source>
        <dbReference type="ARBA" id="ARBA00005350"/>
    </source>
</evidence>
<dbReference type="InterPro" id="IPR005552">
    <property type="entry name" value="Scramblase"/>
</dbReference>
<comment type="similarity">
    <text evidence="1 2">Belongs to the phospholipid scramblase family.</text>
</comment>
<evidence type="ECO:0000256" key="2">
    <source>
        <dbReference type="RuleBase" id="RU363116"/>
    </source>
</evidence>
<dbReference type="EMBL" id="BTSY01000005">
    <property type="protein sequence ID" value="GMT27459.1"/>
    <property type="molecule type" value="Genomic_DNA"/>
</dbReference>
<keyword evidence="2" id="KW-0106">Calcium</keyword>
<comment type="caution">
    <text evidence="3">The sequence shown here is derived from an EMBL/GenBank/DDBJ whole genome shotgun (WGS) entry which is preliminary data.</text>
</comment>
<dbReference type="Proteomes" id="UP001432322">
    <property type="component" value="Unassembled WGS sequence"/>
</dbReference>
<dbReference type="AlphaFoldDB" id="A0AAV5WCA8"/>
<feature type="non-terminal residue" evidence="3">
    <location>
        <position position="194"/>
    </location>
</feature>
<keyword evidence="2" id="KW-0449">Lipoprotein</keyword>
<dbReference type="Pfam" id="PF03803">
    <property type="entry name" value="Scramblase"/>
    <property type="match status" value="1"/>
</dbReference>
<name>A0AAV5WCA8_9BILA</name>
<keyword evidence="4" id="KW-1185">Reference proteome</keyword>
<comment type="cofactor">
    <cofactor evidence="2">
        <name>Ca(2+)</name>
        <dbReference type="ChEBI" id="CHEBI:29108"/>
    </cofactor>
</comment>
<keyword evidence="2" id="KW-0564">Palmitate</keyword>
<accession>A0AAV5WCA8</accession>
<dbReference type="GO" id="GO:0017128">
    <property type="term" value="F:phospholipid scramblase activity"/>
    <property type="evidence" value="ECO:0007669"/>
    <property type="project" value="InterPro"/>
</dbReference>
<dbReference type="PANTHER" id="PTHR23248">
    <property type="entry name" value="PHOSPHOLIPID SCRAMBLASE-RELATED"/>
    <property type="match status" value="1"/>
</dbReference>